<dbReference type="Proteomes" id="UP001596282">
    <property type="component" value="Unassembled WGS sequence"/>
</dbReference>
<proteinExistence type="predicted"/>
<dbReference type="EMBL" id="JBHSSC010000014">
    <property type="protein sequence ID" value="MFC6180604.1"/>
    <property type="molecule type" value="Genomic_DNA"/>
</dbReference>
<keyword evidence="6" id="KW-1185">Reference proteome</keyword>
<dbReference type="PANTHER" id="PTHR46825">
    <property type="entry name" value="D-ALANYL-D-ALANINE-CARBOXYPEPTIDASE/ENDOPEPTIDASE AMPH"/>
    <property type="match status" value="1"/>
</dbReference>
<keyword evidence="5" id="KW-0378">Hydrolase</keyword>
<keyword evidence="3" id="KW-0812">Transmembrane</keyword>
<dbReference type="RefSeq" id="WP_137628474.1">
    <property type="nucleotide sequence ID" value="NZ_BJDJ01000009.1"/>
</dbReference>
<organism evidence="5 6">
    <name type="scientific">Lactiplantibacillus daowaiensis</name>
    <dbReference type="NCBI Taxonomy" id="2559918"/>
    <lineage>
        <taxon>Bacteria</taxon>
        <taxon>Bacillati</taxon>
        <taxon>Bacillota</taxon>
        <taxon>Bacilli</taxon>
        <taxon>Lactobacillales</taxon>
        <taxon>Lactobacillaceae</taxon>
        <taxon>Lactiplantibacillus</taxon>
    </lineage>
</organism>
<gene>
    <name evidence="5" type="ORF">ACFP5Y_05130</name>
</gene>
<feature type="transmembrane region" description="Helical" evidence="3">
    <location>
        <begin position="12"/>
        <end position="33"/>
    </location>
</feature>
<dbReference type="SUPFAM" id="SSF56601">
    <property type="entry name" value="beta-lactamase/transpeptidase-like"/>
    <property type="match status" value="1"/>
</dbReference>
<comment type="subcellular location">
    <subcellularLocation>
        <location evidence="1">Membrane</location>
    </subcellularLocation>
</comment>
<dbReference type="InterPro" id="IPR012338">
    <property type="entry name" value="Beta-lactam/transpept-like"/>
</dbReference>
<evidence type="ECO:0000313" key="5">
    <source>
        <dbReference type="EMBL" id="MFC6180604.1"/>
    </source>
</evidence>
<keyword evidence="3" id="KW-1133">Transmembrane helix</keyword>
<evidence type="ECO:0000256" key="3">
    <source>
        <dbReference type="SAM" id="Phobius"/>
    </source>
</evidence>
<dbReference type="PANTHER" id="PTHR46825:SF11">
    <property type="entry name" value="PENICILLIN-BINDING PROTEIN 4"/>
    <property type="match status" value="1"/>
</dbReference>
<sequence length="380" mass="42228">MHYRRTKRYYHLRLFLIILVSVGALTLLGKALWPAAKPATKSKSTITVTKTAHAKAKPAKPKPLTIVVKNQAIDHYLTKLHFTGTALIVRENQVVLRKAYGLRNRKADLKNQLNTPYYIGSTEKALIATAILQLQSAGKLSVKDPVKRYFPKFPNGQAITLKHLLTHTSGLAGHQEADAKVTPAELVKDIEKQGITSQPGSWHYLDSNYTVLAYLVEKLSGQPLMTYFQTHIFKPAQMNDVLTYQAFAKSKQRSTGYRVTNGKYVTPALPDLSQLYGVGNLAMSVTDMYRFDAALMRGDLINAKARKQMLTAGSTSGYGMGFYVDPGAYNSHGIVSGWNVSNSFTHTGKTYIVLMSNVQNNIRSFGQVNDHLYQLLNQAD</sequence>
<dbReference type="GO" id="GO:0016787">
    <property type="term" value="F:hydrolase activity"/>
    <property type="evidence" value="ECO:0007669"/>
    <property type="project" value="UniProtKB-KW"/>
</dbReference>
<accession>A0ABW1RZH7</accession>
<dbReference type="InterPro" id="IPR001466">
    <property type="entry name" value="Beta-lactam-related"/>
</dbReference>
<protein>
    <submittedName>
        <fullName evidence="5">Serine hydrolase domain-containing protein</fullName>
        <ecNumber evidence="5">3.-.-.-</ecNumber>
    </submittedName>
</protein>
<feature type="domain" description="Beta-lactamase-related" evidence="4">
    <location>
        <begin position="71"/>
        <end position="367"/>
    </location>
</feature>
<name>A0ABW1RZH7_9LACO</name>
<keyword evidence="2 3" id="KW-0472">Membrane</keyword>
<dbReference type="Pfam" id="PF00144">
    <property type="entry name" value="Beta-lactamase"/>
    <property type="match status" value="1"/>
</dbReference>
<evidence type="ECO:0000256" key="2">
    <source>
        <dbReference type="ARBA" id="ARBA00023136"/>
    </source>
</evidence>
<evidence type="ECO:0000256" key="1">
    <source>
        <dbReference type="ARBA" id="ARBA00004370"/>
    </source>
</evidence>
<evidence type="ECO:0000259" key="4">
    <source>
        <dbReference type="Pfam" id="PF00144"/>
    </source>
</evidence>
<evidence type="ECO:0000313" key="6">
    <source>
        <dbReference type="Proteomes" id="UP001596282"/>
    </source>
</evidence>
<reference evidence="6" key="1">
    <citation type="journal article" date="2019" name="Int. J. Syst. Evol. Microbiol.">
        <title>The Global Catalogue of Microorganisms (GCM) 10K type strain sequencing project: providing services to taxonomists for standard genome sequencing and annotation.</title>
        <authorList>
            <consortium name="The Broad Institute Genomics Platform"/>
            <consortium name="The Broad Institute Genome Sequencing Center for Infectious Disease"/>
            <person name="Wu L."/>
            <person name="Ma J."/>
        </authorList>
    </citation>
    <scope>NUCLEOTIDE SEQUENCE [LARGE SCALE GENOMIC DNA]</scope>
    <source>
        <strain evidence="6">CCM 8933</strain>
    </source>
</reference>
<comment type="caution">
    <text evidence="5">The sequence shown here is derived from an EMBL/GenBank/DDBJ whole genome shotgun (WGS) entry which is preliminary data.</text>
</comment>
<dbReference type="InterPro" id="IPR050491">
    <property type="entry name" value="AmpC-like"/>
</dbReference>
<dbReference type="EC" id="3.-.-.-" evidence="5"/>
<dbReference type="Gene3D" id="3.40.710.10">
    <property type="entry name" value="DD-peptidase/beta-lactamase superfamily"/>
    <property type="match status" value="1"/>
</dbReference>